<accession>A0A0R1S387</accession>
<evidence type="ECO:0000313" key="2">
    <source>
        <dbReference type="EMBL" id="KRL60821.1"/>
    </source>
</evidence>
<dbReference type="InterPro" id="IPR024072">
    <property type="entry name" value="DHFR-like_dom_sf"/>
</dbReference>
<dbReference type="GO" id="GO:0008703">
    <property type="term" value="F:5-amino-6-(5-phosphoribosylamino)uracil reductase activity"/>
    <property type="evidence" value="ECO:0007669"/>
    <property type="project" value="InterPro"/>
</dbReference>
<dbReference type="eggNOG" id="COG0262">
    <property type="taxonomic scope" value="Bacteria"/>
</dbReference>
<feature type="domain" description="Bacterial bifunctional deaminase-reductase C-terminal" evidence="1">
    <location>
        <begin position="10"/>
        <end position="172"/>
    </location>
</feature>
<dbReference type="GO" id="GO:0009231">
    <property type="term" value="P:riboflavin biosynthetic process"/>
    <property type="evidence" value="ECO:0007669"/>
    <property type="project" value="InterPro"/>
</dbReference>
<proteinExistence type="predicted"/>
<dbReference type="PANTHER" id="PTHR38011">
    <property type="entry name" value="DIHYDROFOLATE REDUCTASE FAMILY PROTEIN (AFU_ORTHOLOGUE AFUA_8G06820)"/>
    <property type="match status" value="1"/>
</dbReference>
<dbReference type="AlphaFoldDB" id="A0A0R1S387"/>
<dbReference type="Proteomes" id="UP000051264">
    <property type="component" value="Unassembled WGS sequence"/>
</dbReference>
<dbReference type="PATRIC" id="fig|1423747.3.peg.1283"/>
<organism evidence="2 3">
    <name type="scientific">Latilactobacillus fuchuensis DSM 14340 = JCM 11249</name>
    <dbReference type="NCBI Taxonomy" id="1423747"/>
    <lineage>
        <taxon>Bacteria</taxon>
        <taxon>Bacillati</taxon>
        <taxon>Bacillota</taxon>
        <taxon>Bacilli</taxon>
        <taxon>Lactobacillales</taxon>
        <taxon>Lactobacillaceae</taxon>
        <taxon>Latilactobacillus</taxon>
    </lineage>
</organism>
<comment type="caution">
    <text evidence="2">The sequence shown here is derived from an EMBL/GenBank/DDBJ whole genome shotgun (WGS) entry which is preliminary data.</text>
</comment>
<dbReference type="EMBL" id="AZEX01000035">
    <property type="protein sequence ID" value="KRL60821.1"/>
    <property type="molecule type" value="Genomic_DNA"/>
</dbReference>
<evidence type="ECO:0000313" key="3">
    <source>
        <dbReference type="Proteomes" id="UP000051264"/>
    </source>
</evidence>
<name>A0A0R1S387_9LACO</name>
<dbReference type="InterPro" id="IPR002734">
    <property type="entry name" value="RibDG_C"/>
</dbReference>
<dbReference type="PANTHER" id="PTHR38011:SF11">
    <property type="entry name" value="2,5-DIAMINO-6-RIBOSYLAMINO-4(3H)-PYRIMIDINONE 5'-PHOSPHATE REDUCTASE"/>
    <property type="match status" value="1"/>
</dbReference>
<reference evidence="2 3" key="1">
    <citation type="journal article" date="2015" name="Genome Announc.">
        <title>Expanding the biotechnology potential of lactobacilli through comparative genomics of 213 strains and associated genera.</title>
        <authorList>
            <person name="Sun Z."/>
            <person name="Harris H.M."/>
            <person name="McCann A."/>
            <person name="Guo C."/>
            <person name="Argimon S."/>
            <person name="Zhang W."/>
            <person name="Yang X."/>
            <person name="Jeffery I.B."/>
            <person name="Cooney J.C."/>
            <person name="Kagawa T.F."/>
            <person name="Liu W."/>
            <person name="Song Y."/>
            <person name="Salvetti E."/>
            <person name="Wrobel A."/>
            <person name="Rasinkangas P."/>
            <person name="Parkhill J."/>
            <person name="Rea M.C."/>
            <person name="O'Sullivan O."/>
            <person name="Ritari J."/>
            <person name="Douillard F.P."/>
            <person name="Paul Ross R."/>
            <person name="Yang R."/>
            <person name="Briner A.E."/>
            <person name="Felis G.E."/>
            <person name="de Vos W.M."/>
            <person name="Barrangou R."/>
            <person name="Klaenhammer T.R."/>
            <person name="Caufield P.W."/>
            <person name="Cui Y."/>
            <person name="Zhang H."/>
            <person name="O'Toole P.W."/>
        </authorList>
    </citation>
    <scope>NUCLEOTIDE SEQUENCE [LARGE SCALE GENOMIC DNA]</scope>
    <source>
        <strain evidence="2 3">DSM 14340</strain>
    </source>
</reference>
<evidence type="ECO:0000259" key="1">
    <source>
        <dbReference type="Pfam" id="PF01872"/>
    </source>
</evidence>
<gene>
    <name evidence="2" type="ORF">FC69_GL001257</name>
</gene>
<protein>
    <submittedName>
        <fullName evidence="2">RibD C-terminal domain protein</fullName>
    </submittedName>
</protein>
<dbReference type="STRING" id="1423747.FC69_GL001257"/>
<dbReference type="InterPro" id="IPR050765">
    <property type="entry name" value="Riboflavin_Biosynth_HTPR"/>
</dbReference>
<dbReference type="Gene3D" id="3.40.430.10">
    <property type="entry name" value="Dihydrofolate Reductase, subunit A"/>
    <property type="match status" value="1"/>
</dbReference>
<sequence length="182" mass="20272">MLMMTEPNPRKVILYLAQSLDGFIAEEDGSTAWLAALNSAEADNAYQEFYRGVDTVVMGRKTYQQSLQRAGTYPYQEKQGYVFSKTLHDTDDRTTVVAGNVSEFIRQLKSEPGQNIWLVGGADIFTELLKAQLVDELILTIAPVLLGDGVSLVSTNLTDIPLTLKQTRTLGQLVELTYQIDY</sequence>
<dbReference type="Pfam" id="PF01872">
    <property type="entry name" value="RibD_C"/>
    <property type="match status" value="1"/>
</dbReference>
<dbReference type="SUPFAM" id="SSF53597">
    <property type="entry name" value="Dihydrofolate reductase-like"/>
    <property type="match status" value="1"/>
</dbReference>